<dbReference type="OMA" id="HTNFPQY"/>
<dbReference type="GO" id="GO:0016757">
    <property type="term" value="F:glycosyltransferase activity"/>
    <property type="evidence" value="ECO:0007669"/>
    <property type="project" value="UniProtKB-KW"/>
</dbReference>
<protein>
    <recommendedName>
        <fullName evidence="7">Glycosyl transferase family 1 domain-containing protein</fullName>
    </recommendedName>
</protein>
<evidence type="ECO:0008006" key="7">
    <source>
        <dbReference type="Google" id="ProtNLM"/>
    </source>
</evidence>
<feature type="non-terminal residue" evidence="5">
    <location>
        <position position="556"/>
    </location>
</feature>
<dbReference type="OrthoDB" id="512920at2759"/>
<evidence type="ECO:0000313" key="6">
    <source>
        <dbReference type="Proteomes" id="UP000258309"/>
    </source>
</evidence>
<keyword evidence="1" id="KW-0328">Glycosyltransferase</keyword>
<feature type="domain" description="Glycosyltransferase subfamily 4-like N-terminal" evidence="4">
    <location>
        <begin position="43"/>
        <end position="220"/>
    </location>
</feature>
<dbReference type="AlphaFoldDB" id="A0A3E2H1N4"/>
<evidence type="ECO:0000256" key="2">
    <source>
        <dbReference type="SAM" id="Phobius"/>
    </source>
</evidence>
<gene>
    <name evidence="5" type="ORF">B7463_g9027</name>
</gene>
<proteinExistence type="predicted"/>
<keyword evidence="6" id="KW-1185">Reference proteome</keyword>
<dbReference type="Proteomes" id="UP000258309">
    <property type="component" value="Unassembled WGS sequence"/>
</dbReference>
<accession>A0A3E2H1N4</accession>
<dbReference type="InterPro" id="IPR001296">
    <property type="entry name" value="Glyco_trans_1"/>
</dbReference>
<dbReference type="SUPFAM" id="SSF53756">
    <property type="entry name" value="UDP-Glycosyltransferase/glycogen phosphorylase"/>
    <property type="match status" value="1"/>
</dbReference>
<dbReference type="Pfam" id="PF13579">
    <property type="entry name" value="Glyco_trans_4_4"/>
    <property type="match status" value="1"/>
</dbReference>
<feature type="domain" description="Glycosyl transferase family 1" evidence="3">
    <location>
        <begin position="237"/>
        <end position="407"/>
    </location>
</feature>
<feature type="transmembrane region" description="Helical" evidence="2">
    <location>
        <begin position="512"/>
        <end position="533"/>
    </location>
</feature>
<keyword evidence="2" id="KW-0812">Transmembrane</keyword>
<name>A0A3E2H1N4_SCYLI</name>
<dbReference type="PANTHER" id="PTHR45947">
    <property type="entry name" value="SULFOQUINOVOSYL TRANSFERASE SQD2"/>
    <property type="match status" value="1"/>
</dbReference>
<dbReference type="STRING" id="5539.A0A3E2H1N4"/>
<keyword evidence="2" id="KW-0472">Membrane</keyword>
<reference evidence="5 6" key="1">
    <citation type="submission" date="2018-05" db="EMBL/GenBank/DDBJ databases">
        <title>Draft genome sequence of Scytalidium lignicola DSM 105466, a ubiquitous saprotrophic fungus.</title>
        <authorList>
            <person name="Buettner E."/>
            <person name="Gebauer A.M."/>
            <person name="Hofrichter M."/>
            <person name="Liers C."/>
            <person name="Kellner H."/>
        </authorList>
    </citation>
    <scope>NUCLEOTIDE SEQUENCE [LARGE SCALE GENOMIC DNA]</scope>
    <source>
        <strain evidence="5 6">DSM 105466</strain>
    </source>
</reference>
<dbReference type="InterPro" id="IPR028098">
    <property type="entry name" value="Glyco_trans_4-like_N"/>
</dbReference>
<comment type="caution">
    <text evidence="5">The sequence shown here is derived from an EMBL/GenBank/DDBJ whole genome shotgun (WGS) entry which is preliminary data.</text>
</comment>
<keyword evidence="1" id="KW-0808">Transferase</keyword>
<evidence type="ECO:0000313" key="5">
    <source>
        <dbReference type="EMBL" id="RFU27318.1"/>
    </source>
</evidence>
<dbReference type="InterPro" id="IPR050194">
    <property type="entry name" value="Glycosyltransferase_grp1"/>
</dbReference>
<dbReference type="Pfam" id="PF00534">
    <property type="entry name" value="Glycos_transf_1"/>
    <property type="match status" value="1"/>
</dbReference>
<evidence type="ECO:0000259" key="3">
    <source>
        <dbReference type="Pfam" id="PF00534"/>
    </source>
</evidence>
<evidence type="ECO:0000259" key="4">
    <source>
        <dbReference type="Pfam" id="PF13579"/>
    </source>
</evidence>
<dbReference type="CDD" id="cd03814">
    <property type="entry name" value="GT4-like"/>
    <property type="match status" value="1"/>
</dbReference>
<dbReference type="PANTHER" id="PTHR45947:SF3">
    <property type="entry name" value="SULFOQUINOVOSYL TRANSFERASE SQD2"/>
    <property type="match status" value="1"/>
</dbReference>
<evidence type="ECO:0000256" key="1">
    <source>
        <dbReference type="ARBA" id="ARBA00022676"/>
    </source>
</evidence>
<dbReference type="EMBL" id="NCSJ02000212">
    <property type="protein sequence ID" value="RFU27318.1"/>
    <property type="molecule type" value="Genomic_DNA"/>
</dbReference>
<dbReference type="Gene3D" id="3.40.50.2000">
    <property type="entry name" value="Glycogen Phosphorylase B"/>
    <property type="match status" value="2"/>
</dbReference>
<organism evidence="5 6">
    <name type="scientific">Scytalidium lignicola</name>
    <name type="common">Hyphomycete</name>
    <dbReference type="NCBI Taxonomy" id="5539"/>
    <lineage>
        <taxon>Eukaryota</taxon>
        <taxon>Fungi</taxon>
        <taxon>Dikarya</taxon>
        <taxon>Ascomycota</taxon>
        <taxon>Pezizomycotina</taxon>
        <taxon>Leotiomycetes</taxon>
        <taxon>Leotiomycetes incertae sedis</taxon>
        <taxon>Scytalidium</taxon>
    </lineage>
</organism>
<feature type="non-terminal residue" evidence="5">
    <location>
        <position position="1"/>
    </location>
</feature>
<sequence>MAESSTVENMAQRGWAGEEDLQFPPSLRGKRILLATESFGPVNGVSRTTLMLVEYLRSHGVQVAVVAPHISVGAPTSTVTSAPGEGSQIEVRLQGYPLPYNPELSVVYPVRLLQLYARTFNAPPDLIYLASPASLGFQILLQLRQQQESAVPPVLLNFQTDLSGYCEILFPAPLDAFASWVFNSVQGYLFRHPSVRTIFYPSLFVRRYLEKIGIQSDKMVNLRRGVNGELFHPSKKSEAMRKRLAPNNEIILLTVCRLAPEKGFEFLADVAKKLDALSFPFKLLIVGGNRNPQVETDIHNLFGDLATSTKNNKVSFAGFLQGEDLAQAYASADIFLHCSITETFGLVVLEAMASGVPVIARDEGGPSDIIENEKSGYLVPPADLNSFVGRVLQVGNNGKLRQTMSLESRRLAGEATWEKINNTVAWKMAEAIDERSSSTVTTHTTSAAATITTTTTATTASSTALTQNTSSTVSPPSLTDLKSSFAIPVYTWLLLSHELRSLLTSLIVDARLVAGLGIIIGVWGGLVVTWLLVQTSLAVRIRGGWVRGIMRGFTAA</sequence>
<keyword evidence="2" id="KW-1133">Transmembrane helix</keyword>